<gene>
    <name evidence="1" type="ORF">SMN809_LOCUS23374</name>
</gene>
<dbReference type="Proteomes" id="UP000676336">
    <property type="component" value="Unassembled WGS sequence"/>
</dbReference>
<dbReference type="EMBL" id="CAJOBI010024458">
    <property type="protein sequence ID" value="CAF4236456.1"/>
    <property type="molecule type" value="Genomic_DNA"/>
</dbReference>
<feature type="non-terminal residue" evidence="1">
    <location>
        <position position="1"/>
    </location>
</feature>
<protein>
    <submittedName>
        <fullName evidence="1">Uncharacterized protein</fullName>
    </submittedName>
</protein>
<proteinExistence type="predicted"/>
<organism evidence="1 2">
    <name type="scientific">Rotaria magnacalcarata</name>
    <dbReference type="NCBI Taxonomy" id="392030"/>
    <lineage>
        <taxon>Eukaryota</taxon>
        <taxon>Metazoa</taxon>
        <taxon>Spiralia</taxon>
        <taxon>Gnathifera</taxon>
        <taxon>Rotifera</taxon>
        <taxon>Eurotatoria</taxon>
        <taxon>Bdelloidea</taxon>
        <taxon>Philodinida</taxon>
        <taxon>Philodinidae</taxon>
        <taxon>Rotaria</taxon>
    </lineage>
</organism>
<name>A0A8S2SRG4_9BILA</name>
<evidence type="ECO:0000313" key="1">
    <source>
        <dbReference type="EMBL" id="CAF4236456.1"/>
    </source>
</evidence>
<sequence length="49" mass="5771">MLKVEIEYKSSIHMDLFNAFIDENTYSFCFEQINQNNPNHIVLFGISSQ</sequence>
<accession>A0A8S2SRG4</accession>
<evidence type="ECO:0000313" key="2">
    <source>
        <dbReference type="Proteomes" id="UP000676336"/>
    </source>
</evidence>
<dbReference type="AlphaFoldDB" id="A0A8S2SRG4"/>
<reference evidence="1" key="1">
    <citation type="submission" date="2021-02" db="EMBL/GenBank/DDBJ databases">
        <authorList>
            <person name="Nowell W R."/>
        </authorList>
    </citation>
    <scope>NUCLEOTIDE SEQUENCE</scope>
</reference>
<comment type="caution">
    <text evidence="1">The sequence shown here is derived from an EMBL/GenBank/DDBJ whole genome shotgun (WGS) entry which is preliminary data.</text>
</comment>